<name>A0A177ACQ0_9PEZI</name>
<evidence type="ECO:0000256" key="3">
    <source>
        <dbReference type="ARBA" id="ARBA00010417"/>
    </source>
</evidence>
<dbReference type="InterPro" id="IPR040134">
    <property type="entry name" value="PSMD12/CSN4"/>
</dbReference>
<dbReference type="Pfam" id="PF01399">
    <property type="entry name" value="PCI"/>
    <property type="match status" value="1"/>
</dbReference>
<dbReference type="Proteomes" id="UP000077154">
    <property type="component" value="Unassembled WGS sequence"/>
</dbReference>
<protein>
    <recommendedName>
        <fullName evidence="4">COP9 signalosome complex subunit 4</fullName>
    </recommendedName>
</protein>
<dbReference type="InterPro" id="IPR000717">
    <property type="entry name" value="PCI_dom"/>
</dbReference>
<sequence>MASASSSQVEKEVNTLLHQQEDSAKHVRPTDPSAVDTIITKLFTSNIGSIAIRELSQRLILLVQTPDFALNDRIEICTTLLGKIEQYQASQEEQIAELRMILANTYEALDDFHSAAQMLAAIPLNSSQRKISSEDKAATLIRIVRLHLECDDPTSAETYLNKFKNIMHEVTNPTSLIHFQVSQARIQDSRRDFLAAAKGYEDISHDPSIGEDEQLHTLSMALKCAVLAPAGPARSRALNRLYSDERAPQLEEFAILENMHLQRVIAPGEIAKFAEGLQEHQLARMSDGLTVLDRAMFEHNLLAASRLYANIGFGPLGELLGIGGEKAEEMTAKMIEQGRLGGRIDQIEEVIWFEGAREGGGGVLRQWDFNVEGLAEGVEGIMGQLQAKHPEFVVKSLVV</sequence>
<gene>
    <name evidence="9" type="ORF">VC83_04291</name>
</gene>
<evidence type="ECO:0000313" key="9">
    <source>
        <dbReference type="EMBL" id="OAF59051.1"/>
    </source>
</evidence>
<dbReference type="AlphaFoldDB" id="A0A177ACQ0"/>
<dbReference type="VEuPathDB" id="FungiDB:GMDG_05474"/>
<dbReference type="OrthoDB" id="295656at2759"/>
<dbReference type="Pfam" id="PF22241">
    <property type="entry name" value="PSMD12-CSN4_N"/>
    <property type="match status" value="1"/>
</dbReference>
<dbReference type="GO" id="GO:0008180">
    <property type="term" value="C:COP9 signalosome"/>
    <property type="evidence" value="ECO:0007669"/>
    <property type="project" value="UniProtKB-KW"/>
</dbReference>
<keyword evidence="7" id="KW-0539">Nucleus</keyword>
<dbReference type="PANTHER" id="PTHR10855:SF2">
    <property type="entry name" value="COP9 SIGNALOSOME COMPLEX SUBUNIT 4"/>
    <property type="match status" value="1"/>
</dbReference>
<dbReference type="PROSITE" id="PS50250">
    <property type="entry name" value="PCI"/>
    <property type="match status" value="1"/>
</dbReference>
<evidence type="ECO:0000256" key="2">
    <source>
        <dbReference type="ARBA" id="ARBA00004496"/>
    </source>
</evidence>
<dbReference type="InterPro" id="IPR054559">
    <property type="entry name" value="PSMD12-CSN4-like_N"/>
</dbReference>
<dbReference type="PANTHER" id="PTHR10855">
    <property type="entry name" value="26S PROTEASOME NON-ATPASE REGULATORY SUBUNIT 12/COP9 SIGNALOSOME COMPLEX SUBUNIT 4"/>
    <property type="match status" value="1"/>
</dbReference>
<keyword evidence="6" id="KW-0736">Signalosome</keyword>
<keyword evidence="5" id="KW-0963">Cytoplasm</keyword>
<evidence type="ECO:0000256" key="1">
    <source>
        <dbReference type="ARBA" id="ARBA00004123"/>
    </source>
</evidence>
<proteinExistence type="inferred from homology"/>
<comment type="similarity">
    <text evidence="3">Belongs to the CSN4 family.</text>
</comment>
<dbReference type="SUPFAM" id="SSF46785">
    <property type="entry name" value="Winged helix' DNA-binding domain"/>
    <property type="match status" value="1"/>
</dbReference>
<dbReference type="InterPro" id="IPR036390">
    <property type="entry name" value="WH_DNA-bd_sf"/>
</dbReference>
<evidence type="ECO:0000256" key="4">
    <source>
        <dbReference type="ARBA" id="ARBA00014881"/>
    </source>
</evidence>
<evidence type="ECO:0000259" key="8">
    <source>
        <dbReference type="PROSITE" id="PS50250"/>
    </source>
</evidence>
<evidence type="ECO:0000256" key="5">
    <source>
        <dbReference type="ARBA" id="ARBA00022490"/>
    </source>
</evidence>
<feature type="domain" description="PCI" evidence="8">
    <location>
        <begin position="192"/>
        <end position="358"/>
    </location>
</feature>
<dbReference type="InterPro" id="IPR036388">
    <property type="entry name" value="WH-like_DNA-bd_sf"/>
</dbReference>
<comment type="subcellular location">
    <subcellularLocation>
        <location evidence="2">Cytoplasm</location>
    </subcellularLocation>
    <subcellularLocation>
        <location evidence="1">Nucleus</location>
    </subcellularLocation>
</comment>
<dbReference type="GO" id="GO:0005829">
    <property type="term" value="C:cytosol"/>
    <property type="evidence" value="ECO:0007669"/>
    <property type="project" value="TreeGrafter"/>
</dbReference>
<organism evidence="9">
    <name type="scientific">Pseudogymnoascus destructans</name>
    <dbReference type="NCBI Taxonomy" id="655981"/>
    <lineage>
        <taxon>Eukaryota</taxon>
        <taxon>Fungi</taxon>
        <taxon>Dikarya</taxon>
        <taxon>Ascomycota</taxon>
        <taxon>Pezizomycotina</taxon>
        <taxon>Leotiomycetes</taxon>
        <taxon>Thelebolales</taxon>
        <taxon>Thelebolaceae</taxon>
        <taxon>Pseudogymnoascus</taxon>
    </lineage>
</organism>
<evidence type="ECO:0000256" key="7">
    <source>
        <dbReference type="ARBA" id="ARBA00023242"/>
    </source>
</evidence>
<dbReference type="EMBL" id="KV441394">
    <property type="protein sequence ID" value="OAF59051.1"/>
    <property type="molecule type" value="Genomic_DNA"/>
</dbReference>
<evidence type="ECO:0000256" key="6">
    <source>
        <dbReference type="ARBA" id="ARBA00022790"/>
    </source>
</evidence>
<reference evidence="9" key="1">
    <citation type="submission" date="2016-03" db="EMBL/GenBank/DDBJ databases">
        <title>Updated assembly of Pseudogymnoascus destructans, the fungus causing white-nose syndrome of bats.</title>
        <authorList>
            <person name="Palmer J.M."/>
            <person name="Drees K.P."/>
            <person name="Foster J.T."/>
            <person name="Lindner D.L."/>
        </authorList>
    </citation>
    <scope>NUCLEOTIDE SEQUENCE [LARGE SCALE GENOMIC DNA]</scope>
    <source>
        <strain evidence="9">20631-21</strain>
    </source>
</reference>
<dbReference type="Gene3D" id="1.10.10.10">
    <property type="entry name" value="Winged helix-like DNA-binding domain superfamily/Winged helix DNA-binding domain"/>
    <property type="match status" value="1"/>
</dbReference>
<accession>A0A177ACQ0</accession>
<dbReference type="RefSeq" id="XP_024324335.1">
    <property type="nucleotide sequence ID" value="XM_024467926.1"/>
</dbReference>
<dbReference type="GeneID" id="36287364"/>
<dbReference type="eggNOG" id="KOG1497">
    <property type="taxonomic scope" value="Eukaryota"/>
</dbReference>